<feature type="transmembrane region" description="Helical" evidence="1">
    <location>
        <begin position="100"/>
        <end position="117"/>
    </location>
</feature>
<dbReference type="EMBL" id="JBHSWI010000001">
    <property type="protein sequence ID" value="MFC6645754.1"/>
    <property type="molecule type" value="Genomic_DNA"/>
</dbReference>
<accession>A0ABW1Z986</accession>
<feature type="transmembrane region" description="Helical" evidence="1">
    <location>
        <begin position="12"/>
        <end position="34"/>
    </location>
</feature>
<keyword evidence="1" id="KW-0472">Membrane</keyword>
<keyword evidence="3" id="KW-1185">Reference proteome</keyword>
<keyword evidence="1" id="KW-0812">Transmembrane</keyword>
<feature type="transmembrane region" description="Helical" evidence="1">
    <location>
        <begin position="76"/>
        <end position="94"/>
    </location>
</feature>
<organism evidence="2 3">
    <name type="scientific">Granulicella cerasi</name>
    <dbReference type="NCBI Taxonomy" id="741063"/>
    <lineage>
        <taxon>Bacteria</taxon>
        <taxon>Pseudomonadati</taxon>
        <taxon>Acidobacteriota</taxon>
        <taxon>Terriglobia</taxon>
        <taxon>Terriglobales</taxon>
        <taxon>Acidobacteriaceae</taxon>
        <taxon>Granulicella</taxon>
    </lineage>
</organism>
<comment type="caution">
    <text evidence="2">The sequence shown here is derived from an EMBL/GenBank/DDBJ whole genome shotgun (WGS) entry which is preliminary data.</text>
</comment>
<reference evidence="3" key="1">
    <citation type="journal article" date="2019" name="Int. J. Syst. Evol. Microbiol.">
        <title>The Global Catalogue of Microorganisms (GCM) 10K type strain sequencing project: providing services to taxonomists for standard genome sequencing and annotation.</title>
        <authorList>
            <consortium name="The Broad Institute Genomics Platform"/>
            <consortium name="The Broad Institute Genome Sequencing Center for Infectious Disease"/>
            <person name="Wu L."/>
            <person name="Ma J."/>
        </authorList>
    </citation>
    <scope>NUCLEOTIDE SEQUENCE [LARGE SCALE GENOMIC DNA]</scope>
    <source>
        <strain evidence="3">CGMCC 1.16026</strain>
    </source>
</reference>
<protein>
    <submittedName>
        <fullName evidence="2">Lipopolysaccharide biosynthesis protein</fullName>
    </submittedName>
</protein>
<evidence type="ECO:0000256" key="1">
    <source>
        <dbReference type="SAM" id="Phobius"/>
    </source>
</evidence>
<feature type="transmembrane region" description="Helical" evidence="1">
    <location>
        <begin position="46"/>
        <end position="69"/>
    </location>
</feature>
<evidence type="ECO:0000313" key="2">
    <source>
        <dbReference type="EMBL" id="MFC6645754.1"/>
    </source>
</evidence>
<sequence>MRKTHSELVRKTLFFVTLAALAIALFGRTLIYYWAGPAAVPSHALLWTMALWAVLVSTTSNQALLLTAVNRLGVETACAIVSAIANLIFSIYLVQRVGTIGVLIGTTVSFLLFMLVPQEIEVRRVLRGRYLPAKDATPTKEELERPAEVEVQ</sequence>
<keyword evidence="1" id="KW-1133">Transmembrane helix</keyword>
<gene>
    <name evidence="2" type="ORF">ACFQBQ_09215</name>
</gene>
<dbReference type="Proteomes" id="UP001596391">
    <property type="component" value="Unassembled WGS sequence"/>
</dbReference>
<proteinExistence type="predicted"/>
<evidence type="ECO:0000313" key="3">
    <source>
        <dbReference type="Proteomes" id="UP001596391"/>
    </source>
</evidence>
<name>A0ABW1Z986_9BACT</name>
<dbReference type="RefSeq" id="WP_390234830.1">
    <property type="nucleotide sequence ID" value="NZ_JBHSWI010000001.1"/>
</dbReference>